<accession>A0ABY1R2A3</accession>
<protein>
    <submittedName>
        <fullName evidence="1">Uncharacterized protein</fullName>
    </submittedName>
</protein>
<proteinExistence type="predicted"/>
<reference evidence="1 2" key="1">
    <citation type="submission" date="2017-05" db="EMBL/GenBank/DDBJ databases">
        <authorList>
            <person name="Varghese N."/>
            <person name="Submissions S."/>
        </authorList>
    </citation>
    <scope>NUCLEOTIDE SEQUENCE [LARGE SCALE GENOMIC DNA]</scope>
    <source>
        <strain evidence="1 2">DSM 18015</strain>
    </source>
</reference>
<name>A0ABY1R2A3_9FLAO</name>
<dbReference type="RefSeq" id="WP_283416485.1">
    <property type="nucleotide sequence ID" value="NZ_FXUO01000004.1"/>
</dbReference>
<evidence type="ECO:0000313" key="1">
    <source>
        <dbReference type="EMBL" id="SMP92347.1"/>
    </source>
</evidence>
<gene>
    <name evidence="1" type="ORF">SAMN05421679_1046</name>
</gene>
<evidence type="ECO:0000313" key="2">
    <source>
        <dbReference type="Proteomes" id="UP001158050"/>
    </source>
</evidence>
<comment type="caution">
    <text evidence="1">The sequence shown here is derived from an EMBL/GenBank/DDBJ whole genome shotgun (WGS) entry which is preliminary data.</text>
</comment>
<keyword evidence="2" id="KW-1185">Reference proteome</keyword>
<organism evidence="1 2">
    <name type="scientific">Epilithonimonas pallida</name>
    <dbReference type="NCBI Taxonomy" id="373671"/>
    <lineage>
        <taxon>Bacteria</taxon>
        <taxon>Pseudomonadati</taxon>
        <taxon>Bacteroidota</taxon>
        <taxon>Flavobacteriia</taxon>
        <taxon>Flavobacteriales</taxon>
        <taxon>Weeksellaceae</taxon>
        <taxon>Chryseobacterium group</taxon>
        <taxon>Epilithonimonas</taxon>
    </lineage>
</organism>
<dbReference type="EMBL" id="FXUO01000004">
    <property type="protein sequence ID" value="SMP92347.1"/>
    <property type="molecule type" value="Genomic_DNA"/>
</dbReference>
<sequence>MITRSQIIKQPELLKGMTREEIYSLLGNDYYSEYGGDHLVYIFKVYFIRKKAVVINFDPDGLVEYVDVVDIEEHLEH</sequence>
<dbReference type="Proteomes" id="UP001158050">
    <property type="component" value="Unassembled WGS sequence"/>
</dbReference>